<accession>A0ABP5HI28</accession>
<dbReference type="EMBL" id="BAAAPY010000005">
    <property type="protein sequence ID" value="GAA2077694.1"/>
    <property type="molecule type" value="Genomic_DNA"/>
</dbReference>
<evidence type="ECO:0000313" key="1">
    <source>
        <dbReference type="EMBL" id="GAA2077694.1"/>
    </source>
</evidence>
<name>A0ABP5HI28_9ACTN</name>
<sequence>MTGTNDGRLTHLDEQECWELLAIRSVGRLAFVDADGDQQLLPVNMAVRDRRVFVRTSTDSVIGTLAGGHDRVALQTDHVQDLFQLAWSVTVTGSIGEVTDADLVEELREAGRPAPWAPGPREVFLVLTPSTIAGRRVRQH</sequence>
<keyword evidence="2" id="KW-1185">Reference proteome</keyword>
<gene>
    <name evidence="1" type="ORF">GCM10009821_16680</name>
</gene>
<dbReference type="Gene3D" id="2.30.110.10">
    <property type="entry name" value="Electron Transport, Fmn-binding Protein, Chain A"/>
    <property type="match status" value="1"/>
</dbReference>
<protein>
    <recommendedName>
        <fullName evidence="3">Pyridoxamine 5'-phosphate oxidase family protein</fullName>
    </recommendedName>
</protein>
<dbReference type="Proteomes" id="UP001501480">
    <property type="component" value="Unassembled WGS sequence"/>
</dbReference>
<dbReference type="Pfam" id="PF12900">
    <property type="entry name" value="Pyridox_ox_2"/>
    <property type="match status" value="1"/>
</dbReference>
<dbReference type="SUPFAM" id="SSF50475">
    <property type="entry name" value="FMN-binding split barrel"/>
    <property type="match status" value="1"/>
</dbReference>
<organism evidence="1 2">
    <name type="scientific">Aeromicrobium halocynthiae</name>
    <dbReference type="NCBI Taxonomy" id="560557"/>
    <lineage>
        <taxon>Bacteria</taxon>
        <taxon>Bacillati</taxon>
        <taxon>Actinomycetota</taxon>
        <taxon>Actinomycetes</taxon>
        <taxon>Propionibacteriales</taxon>
        <taxon>Nocardioidaceae</taxon>
        <taxon>Aeromicrobium</taxon>
    </lineage>
</organism>
<comment type="caution">
    <text evidence="1">The sequence shown here is derived from an EMBL/GenBank/DDBJ whole genome shotgun (WGS) entry which is preliminary data.</text>
</comment>
<evidence type="ECO:0000313" key="2">
    <source>
        <dbReference type="Proteomes" id="UP001501480"/>
    </source>
</evidence>
<reference evidence="2" key="1">
    <citation type="journal article" date="2019" name="Int. J. Syst. Evol. Microbiol.">
        <title>The Global Catalogue of Microorganisms (GCM) 10K type strain sequencing project: providing services to taxonomists for standard genome sequencing and annotation.</title>
        <authorList>
            <consortium name="The Broad Institute Genomics Platform"/>
            <consortium name="The Broad Institute Genome Sequencing Center for Infectious Disease"/>
            <person name="Wu L."/>
            <person name="Ma J."/>
        </authorList>
    </citation>
    <scope>NUCLEOTIDE SEQUENCE [LARGE SCALE GENOMIC DNA]</scope>
    <source>
        <strain evidence="2">JCM 15749</strain>
    </source>
</reference>
<proteinExistence type="predicted"/>
<dbReference type="InterPro" id="IPR012349">
    <property type="entry name" value="Split_barrel_FMN-bd"/>
</dbReference>
<evidence type="ECO:0008006" key="3">
    <source>
        <dbReference type="Google" id="ProtNLM"/>
    </source>
</evidence>
<dbReference type="InterPro" id="IPR024747">
    <property type="entry name" value="Pyridox_Oxase-rel"/>
</dbReference>
<dbReference type="RefSeq" id="WP_344326909.1">
    <property type="nucleotide sequence ID" value="NZ_BAAAPY010000005.1"/>
</dbReference>